<name>D9R7X9_LACSW</name>
<dbReference type="PaxDb" id="610130-Closa_3100"/>
<dbReference type="KEGG" id="csh:Closa_3100"/>
<dbReference type="EMBL" id="CP002109">
    <property type="protein sequence ID" value="ADL05633.1"/>
    <property type="molecule type" value="Genomic_DNA"/>
</dbReference>
<dbReference type="Proteomes" id="UP000001662">
    <property type="component" value="Chromosome"/>
</dbReference>
<evidence type="ECO:0000313" key="1">
    <source>
        <dbReference type="EMBL" id="ADL05633.1"/>
    </source>
</evidence>
<dbReference type="STRING" id="610130.Closa_3100"/>
<evidence type="ECO:0000313" key="2">
    <source>
        <dbReference type="Proteomes" id="UP000001662"/>
    </source>
</evidence>
<gene>
    <name evidence="1" type="ordered locus">Closa_3100</name>
</gene>
<dbReference type="OrthoDB" id="2044893at2"/>
<dbReference type="AlphaFoldDB" id="D9R7X9"/>
<organism evidence="1 2">
    <name type="scientific">Lacrimispora saccharolytica (strain ATCC 35040 / DSM 2544 / NRCC 2533 / WM1)</name>
    <name type="common">Clostridium saccharolyticum</name>
    <dbReference type="NCBI Taxonomy" id="610130"/>
    <lineage>
        <taxon>Bacteria</taxon>
        <taxon>Bacillati</taxon>
        <taxon>Bacillota</taxon>
        <taxon>Clostridia</taxon>
        <taxon>Lachnospirales</taxon>
        <taxon>Lachnospiraceae</taxon>
        <taxon>Lacrimispora</taxon>
    </lineage>
</organism>
<proteinExistence type="predicted"/>
<keyword evidence="2" id="KW-1185">Reference proteome</keyword>
<dbReference type="HOGENOM" id="CLU_121352_0_0_9"/>
<sequence>MFNRLKPITKGRIAEDGSITLPPGVLETMCVTAGDTVHLAYLSHHPVKQINSYGEFFLTKDGIDHVNEPVEAPESAELSVPHALLEAAGIPLDDNLDIRCEDGAIIIGSADPLKQLPPQLMELFDSLGMSHDTIRCVLEGGVEDE</sequence>
<dbReference type="eggNOG" id="COG2002">
    <property type="taxonomic scope" value="Bacteria"/>
</dbReference>
<protein>
    <submittedName>
        <fullName evidence="1">Uncharacterized protein</fullName>
    </submittedName>
</protein>
<accession>D9R7X9</accession>
<reference evidence="1" key="1">
    <citation type="submission" date="2010-07" db="EMBL/GenBank/DDBJ databases">
        <title>Complete sequence of Clostridium saccharolyticum WM1.</title>
        <authorList>
            <consortium name="US DOE Joint Genome Institute"/>
            <person name="Lucas S."/>
            <person name="Copeland A."/>
            <person name="Lapidus A."/>
            <person name="Cheng J.-F."/>
            <person name="Bruce D."/>
            <person name="Goodwin L."/>
            <person name="Pitluck S."/>
            <person name="Chertkov O."/>
            <person name="Detter J.C."/>
            <person name="Han C."/>
            <person name="Tapia R."/>
            <person name="Land M."/>
            <person name="Hauser L."/>
            <person name="Chang Y.-J."/>
            <person name="Jeffries C."/>
            <person name="Kyrpides N."/>
            <person name="Ivanova N."/>
            <person name="Mikhailova N."/>
            <person name="Mouttaki H."/>
            <person name="Lin L."/>
            <person name="Zhou J."/>
            <person name="Hemme C.L."/>
            <person name="Woyke T."/>
        </authorList>
    </citation>
    <scope>NUCLEOTIDE SEQUENCE [LARGE SCALE GENOMIC DNA]</scope>
    <source>
        <strain evidence="1">WM1</strain>
    </source>
</reference>